<dbReference type="InterPro" id="IPR003413">
    <property type="entry name" value="T2SS_GspI_C"/>
</dbReference>
<evidence type="ECO:0000313" key="12">
    <source>
        <dbReference type="Proteomes" id="UP000259273"/>
    </source>
</evidence>
<comment type="subunit">
    <text evidence="9">Type II secretion is composed of four main components: the outer membrane complex, the inner membrane complex, the cytoplasmic secretion ATPase and the periplasm-spanning pseudopilus.</text>
</comment>
<evidence type="ECO:0000256" key="2">
    <source>
        <dbReference type="ARBA" id="ARBA00008358"/>
    </source>
</evidence>
<evidence type="ECO:0000256" key="3">
    <source>
        <dbReference type="ARBA" id="ARBA00022475"/>
    </source>
</evidence>
<feature type="transmembrane region" description="Helical" evidence="9">
    <location>
        <begin position="20"/>
        <end position="40"/>
    </location>
</feature>
<evidence type="ECO:0000259" key="10">
    <source>
        <dbReference type="Pfam" id="PF02501"/>
    </source>
</evidence>
<comment type="function">
    <text evidence="9">Component of the type II secretion system required for the energy-dependent secretion of extracellular factors such as proteases and toxins from the periplasm.</text>
</comment>
<gene>
    <name evidence="11" type="primary">gspI</name>
    <name evidence="11" type="ORF">DCP75_18515</name>
</gene>
<dbReference type="InterPro" id="IPR010052">
    <property type="entry name" value="T2SS_protein-GspI"/>
</dbReference>
<keyword evidence="7 9" id="KW-1133">Transmembrane helix</keyword>
<comment type="similarity">
    <text evidence="2 9">Belongs to the GSP I family.</text>
</comment>
<dbReference type="PANTHER" id="PTHR38779">
    <property type="entry name" value="TYPE II SECRETION SYSTEM PROTEIN I-RELATED"/>
    <property type="match status" value="1"/>
</dbReference>
<dbReference type="EMBL" id="DMND01000247">
    <property type="protein sequence ID" value="HAN29678.1"/>
    <property type="molecule type" value="Genomic_DNA"/>
</dbReference>
<evidence type="ECO:0000256" key="1">
    <source>
        <dbReference type="ARBA" id="ARBA00004377"/>
    </source>
</evidence>
<dbReference type="NCBIfam" id="TIGR02532">
    <property type="entry name" value="IV_pilin_GFxxxE"/>
    <property type="match status" value="1"/>
</dbReference>
<dbReference type="Pfam" id="PF02501">
    <property type="entry name" value="T2SSI"/>
    <property type="match status" value="1"/>
</dbReference>
<keyword evidence="3" id="KW-1003">Cell membrane</keyword>
<evidence type="ECO:0000256" key="4">
    <source>
        <dbReference type="ARBA" id="ARBA00022481"/>
    </source>
</evidence>
<feature type="domain" description="Type II secretion system protein GspI C-terminal" evidence="10">
    <location>
        <begin position="50"/>
        <end position="132"/>
    </location>
</feature>
<organism evidence="11 12">
    <name type="scientific">Haliea salexigens</name>
    <dbReference type="NCBI Taxonomy" id="287487"/>
    <lineage>
        <taxon>Bacteria</taxon>
        <taxon>Pseudomonadati</taxon>
        <taxon>Pseudomonadota</taxon>
        <taxon>Gammaproteobacteria</taxon>
        <taxon>Cellvibrionales</taxon>
        <taxon>Halieaceae</taxon>
        <taxon>Haliea</taxon>
    </lineage>
</organism>
<keyword evidence="5 9" id="KW-0997">Cell inner membrane</keyword>
<evidence type="ECO:0000256" key="7">
    <source>
        <dbReference type="ARBA" id="ARBA00022989"/>
    </source>
</evidence>
<comment type="subcellular location">
    <subcellularLocation>
        <location evidence="1 9">Cell inner membrane</location>
        <topology evidence="1 9">Single-pass membrane protein</topology>
    </subcellularLocation>
</comment>
<dbReference type="Pfam" id="PF07963">
    <property type="entry name" value="N_methyl"/>
    <property type="match status" value="1"/>
</dbReference>
<evidence type="ECO:0000313" key="11">
    <source>
        <dbReference type="EMBL" id="HAN29678.1"/>
    </source>
</evidence>
<dbReference type="AlphaFoldDB" id="A0A3C1KT13"/>
<keyword evidence="6 9" id="KW-0812">Transmembrane</keyword>
<evidence type="ECO:0000256" key="8">
    <source>
        <dbReference type="ARBA" id="ARBA00023136"/>
    </source>
</evidence>
<dbReference type="SUPFAM" id="SSF54523">
    <property type="entry name" value="Pili subunits"/>
    <property type="match status" value="1"/>
</dbReference>
<comment type="caution">
    <text evidence="11">The sequence shown here is derived from an EMBL/GenBank/DDBJ whole genome shotgun (WGS) entry which is preliminary data.</text>
</comment>
<evidence type="ECO:0000256" key="5">
    <source>
        <dbReference type="ARBA" id="ARBA00022519"/>
    </source>
</evidence>
<accession>A0A3C1KT13</accession>
<comment type="PTM">
    <text evidence="9">Cleaved by prepilin peptidase.</text>
</comment>
<dbReference type="GO" id="GO:0005886">
    <property type="term" value="C:plasma membrane"/>
    <property type="evidence" value="ECO:0007669"/>
    <property type="project" value="UniProtKB-SubCell"/>
</dbReference>
<dbReference type="GO" id="GO:0015628">
    <property type="term" value="P:protein secretion by the type II secretion system"/>
    <property type="evidence" value="ECO:0007669"/>
    <property type="project" value="UniProtKB-UniRule"/>
</dbReference>
<dbReference type="InterPro" id="IPR045584">
    <property type="entry name" value="Pilin-like"/>
</dbReference>
<name>A0A3C1KT13_9GAMM</name>
<dbReference type="Proteomes" id="UP000259273">
    <property type="component" value="Unassembled WGS sequence"/>
</dbReference>
<dbReference type="STRING" id="1121937.GCA_000423125_01071"/>
<reference evidence="11 12" key="1">
    <citation type="journal article" date="2018" name="Nat. Biotechnol.">
        <title>A standardized bacterial taxonomy based on genome phylogeny substantially revises the tree of life.</title>
        <authorList>
            <person name="Parks D.H."/>
            <person name="Chuvochina M."/>
            <person name="Waite D.W."/>
            <person name="Rinke C."/>
            <person name="Skarshewski A."/>
            <person name="Chaumeil P.A."/>
            <person name="Hugenholtz P."/>
        </authorList>
    </citation>
    <scope>NUCLEOTIDE SEQUENCE [LARGE SCALE GENOMIC DNA]</scope>
    <source>
        <strain evidence="11">UBA9158</strain>
    </source>
</reference>
<keyword evidence="4 9" id="KW-0488">Methylation</keyword>
<evidence type="ECO:0000256" key="6">
    <source>
        <dbReference type="ARBA" id="ARBA00022692"/>
    </source>
</evidence>
<dbReference type="PANTHER" id="PTHR38779:SF2">
    <property type="entry name" value="TYPE II SECRETION SYSTEM PROTEIN I-RELATED"/>
    <property type="match status" value="1"/>
</dbReference>
<dbReference type="GO" id="GO:0015627">
    <property type="term" value="C:type II protein secretion system complex"/>
    <property type="evidence" value="ECO:0007669"/>
    <property type="project" value="UniProtKB-UniRule"/>
</dbReference>
<protein>
    <recommendedName>
        <fullName evidence="9">Type II secretion system protein I</fullName>
        <shortName evidence="9">T2SS minor pseudopilin I</shortName>
    </recommendedName>
</protein>
<keyword evidence="8 9" id="KW-0472">Membrane</keyword>
<proteinExistence type="inferred from homology"/>
<dbReference type="InterPro" id="IPR012902">
    <property type="entry name" value="N_methyl_site"/>
</dbReference>
<sequence length="155" mass="16950">MTRIRRASCRARSARGFTLVEVMVALAIVALALPALLFALHQQVDGTGYLRDKSLAQLLANNKLVELRLLSAARGELLRGSDSGSEEFAGRPWYWRLESTPTQVQGFYRVEITVRVGEEDGGPLLYSLVAFLAAPGGERQGIVARQRAGGFRFAS</sequence>
<dbReference type="Gene3D" id="3.30.1300.30">
    <property type="entry name" value="GSPII I/J protein-like"/>
    <property type="match status" value="1"/>
</dbReference>
<dbReference type="NCBIfam" id="TIGR01707">
    <property type="entry name" value="gspI"/>
    <property type="match status" value="1"/>
</dbReference>
<evidence type="ECO:0000256" key="9">
    <source>
        <dbReference type="RuleBase" id="RU368030"/>
    </source>
</evidence>